<reference evidence="2" key="1">
    <citation type="submission" date="2015-03" db="EMBL/GenBank/DDBJ databases">
        <authorList>
            <consortium name="Pathogen Informatics"/>
            <person name="Murphy D."/>
        </authorList>
    </citation>
    <scope>NUCLEOTIDE SEQUENCE [LARGE SCALE GENOMIC DNA]</scope>
    <source>
        <strain evidence="2">IP6945</strain>
    </source>
</reference>
<dbReference type="InterPro" id="IPR005068">
    <property type="entry name" value="Phage_lambda_Stf-r2"/>
</dbReference>
<gene>
    <name evidence="1" type="ORF">ERS008472_01415</name>
</gene>
<proteinExistence type="predicted"/>
<protein>
    <submittedName>
        <fullName evidence="1">Tail fiber repeat 2-containing protein</fullName>
    </submittedName>
</protein>
<dbReference type="GO" id="GO:0046718">
    <property type="term" value="P:symbiont entry into host cell"/>
    <property type="evidence" value="ECO:0007669"/>
    <property type="project" value="InterPro"/>
</dbReference>
<evidence type="ECO:0000313" key="1">
    <source>
        <dbReference type="EMBL" id="CNH43199.1"/>
    </source>
</evidence>
<sequence>MESAIKSYANSNLPSASLTQKGVVQLSSSTNSTSETLAATPKAVKAALDASLPVGGTAKAAEKLATSRKISGVDFDGTKDITLPFINTTDTNVQLAGTLTEQGHIISQGNLISKTNIGADGRCDITGDLRGGRVLSKSDVIVGEGQAGGYATISSTGNIIGAQWGGSWLSTRTARAFAVFNAKTGAVSGSVGISSVVRNAAGTYTVVFSSAMPGAYAVVVGVDGAYNTHEPTVTSKAATSFRILTPADGGVDYGLQDQNEIQFVVFSVGT</sequence>
<evidence type="ECO:0000313" key="2">
    <source>
        <dbReference type="Proteomes" id="UP000041882"/>
    </source>
</evidence>
<dbReference type="AlphaFoldDB" id="A0A0T9P481"/>
<name>A0A0T9P481_9GAMM</name>
<dbReference type="GO" id="GO:0019062">
    <property type="term" value="P:virion attachment to host cell"/>
    <property type="evidence" value="ECO:0007669"/>
    <property type="project" value="InterPro"/>
</dbReference>
<dbReference type="Proteomes" id="UP000041882">
    <property type="component" value="Unassembled WGS sequence"/>
</dbReference>
<keyword evidence="2" id="KW-1185">Reference proteome</keyword>
<dbReference type="Pfam" id="PF03406">
    <property type="entry name" value="Phage_fiber_2"/>
    <property type="match status" value="1"/>
</dbReference>
<accession>A0A0T9P481</accession>
<organism evidence="1 2">
    <name type="scientific">Yersinia thracica</name>
    <dbReference type="NCBI Taxonomy" id="2890319"/>
    <lineage>
        <taxon>Bacteria</taxon>
        <taxon>Pseudomonadati</taxon>
        <taxon>Pseudomonadota</taxon>
        <taxon>Gammaproteobacteria</taxon>
        <taxon>Enterobacterales</taxon>
        <taxon>Yersiniaceae</taxon>
        <taxon>Yersinia</taxon>
    </lineage>
</organism>
<dbReference type="EMBL" id="CQAW01000005">
    <property type="protein sequence ID" value="CNH43199.1"/>
    <property type="molecule type" value="Genomic_DNA"/>
</dbReference>